<dbReference type="EMBL" id="QPJL01000004">
    <property type="protein sequence ID" value="RCW86750.1"/>
    <property type="molecule type" value="Genomic_DNA"/>
</dbReference>
<dbReference type="AlphaFoldDB" id="A0A368Z2R9"/>
<reference evidence="2 3" key="1">
    <citation type="submission" date="2018-07" db="EMBL/GenBank/DDBJ databases">
        <title>Genomic Encyclopedia of Type Strains, Phase III (KMG-III): the genomes of soil and plant-associated and newly described type strains.</title>
        <authorList>
            <person name="Whitman W."/>
        </authorList>
    </citation>
    <scope>NUCLEOTIDE SEQUENCE [LARGE SCALE GENOMIC DNA]</scope>
    <source>
        <strain evidence="2 3">CECT 8525</strain>
    </source>
</reference>
<dbReference type="OrthoDB" id="7822309at2"/>
<protein>
    <submittedName>
        <fullName evidence="2">Uncharacterized protein</fullName>
    </submittedName>
</protein>
<keyword evidence="1" id="KW-1133">Transmembrane helix</keyword>
<keyword evidence="1" id="KW-0812">Transmembrane</keyword>
<evidence type="ECO:0000313" key="2">
    <source>
        <dbReference type="EMBL" id="RCW86750.1"/>
    </source>
</evidence>
<feature type="transmembrane region" description="Helical" evidence="1">
    <location>
        <begin position="109"/>
        <end position="126"/>
    </location>
</feature>
<name>A0A368Z2R9_9RHOB</name>
<gene>
    <name evidence="2" type="ORF">DFP89_104137</name>
</gene>
<dbReference type="RefSeq" id="WP_114348458.1">
    <property type="nucleotide sequence ID" value="NZ_QPJL01000004.1"/>
</dbReference>
<keyword evidence="3" id="KW-1185">Reference proteome</keyword>
<sequence length="339" mass="35971">MTALNQYQRLEAAGIWRETPLAQARDVIVSFGDATLVLTDPRSEVPLAHWSLPAVTRINPGKTPARYAPGGVDADEELEIEDDLMIAAIAKLHRVIEARKPHPGRLRGGLMLGAAAVMAALAVFWVPPALVRHAADVAPPAQRAEIGRMILSEIAKTTGSPCSRPAGDMVRKKLAQRLIGPDAQIEIVPATLRGALQLPGPVTVIGEDLIAGQVTPEVAAGHILAAQATAIKAPPLLGALRHAGPRATFHLLTNGTLPASSLAGYGEKLLAAPVPRPDDDVLLDYFARAGISSEPYARSLDPTGEATLGLIEADPFRTTEPRPVLSDREWVALQEICDQ</sequence>
<dbReference type="Proteomes" id="UP000253345">
    <property type="component" value="Unassembled WGS sequence"/>
</dbReference>
<evidence type="ECO:0000313" key="3">
    <source>
        <dbReference type="Proteomes" id="UP000253345"/>
    </source>
</evidence>
<organism evidence="2 3">
    <name type="scientific">Paracoccus lutimaris</name>
    <dbReference type="NCBI Taxonomy" id="1490030"/>
    <lineage>
        <taxon>Bacteria</taxon>
        <taxon>Pseudomonadati</taxon>
        <taxon>Pseudomonadota</taxon>
        <taxon>Alphaproteobacteria</taxon>
        <taxon>Rhodobacterales</taxon>
        <taxon>Paracoccaceae</taxon>
        <taxon>Paracoccus</taxon>
    </lineage>
</organism>
<proteinExistence type="predicted"/>
<evidence type="ECO:0000256" key="1">
    <source>
        <dbReference type="SAM" id="Phobius"/>
    </source>
</evidence>
<comment type="caution">
    <text evidence="2">The sequence shown here is derived from an EMBL/GenBank/DDBJ whole genome shotgun (WGS) entry which is preliminary data.</text>
</comment>
<keyword evidence="1" id="KW-0472">Membrane</keyword>
<accession>A0A368Z2R9</accession>